<dbReference type="EC" id="4.2.1.96" evidence="3"/>
<dbReference type="Proteomes" id="UP000528457">
    <property type="component" value="Unassembled WGS sequence"/>
</dbReference>
<accession>A0A7X0JYU9</accession>
<dbReference type="PANTHER" id="PTHR12599:SF0">
    <property type="entry name" value="PTERIN-4-ALPHA-CARBINOLAMINE DEHYDRATASE"/>
    <property type="match status" value="1"/>
</dbReference>
<dbReference type="InterPro" id="IPR036428">
    <property type="entry name" value="PCD_sf"/>
</dbReference>
<dbReference type="Gene3D" id="3.30.1360.20">
    <property type="entry name" value="Transcriptional coactivator/pterin dehydratase"/>
    <property type="match status" value="1"/>
</dbReference>
<name>A0A7X0JYU9_9GAMM</name>
<dbReference type="GO" id="GO:0008124">
    <property type="term" value="F:4-alpha-hydroxytetrahydrobiopterin dehydratase activity"/>
    <property type="evidence" value="ECO:0007669"/>
    <property type="project" value="UniProtKB-EC"/>
</dbReference>
<dbReference type="EMBL" id="JACHHT010000005">
    <property type="protein sequence ID" value="MBB6523806.1"/>
    <property type="molecule type" value="Genomic_DNA"/>
</dbReference>
<dbReference type="PANTHER" id="PTHR12599">
    <property type="entry name" value="PTERIN-4-ALPHA-CARBINOLAMINE DEHYDRATASE"/>
    <property type="match status" value="1"/>
</dbReference>
<dbReference type="RefSeq" id="WP_166843544.1">
    <property type="nucleotide sequence ID" value="NZ_JAAONY010000005.1"/>
</dbReference>
<evidence type="ECO:0000313" key="6">
    <source>
        <dbReference type="Proteomes" id="UP000528457"/>
    </source>
</evidence>
<organism evidence="5 6">
    <name type="scientific">Pseudoteredinibacter isoporae</name>
    <dbReference type="NCBI Taxonomy" id="570281"/>
    <lineage>
        <taxon>Bacteria</taxon>
        <taxon>Pseudomonadati</taxon>
        <taxon>Pseudomonadota</taxon>
        <taxon>Gammaproteobacteria</taxon>
        <taxon>Cellvibrionales</taxon>
        <taxon>Cellvibrionaceae</taxon>
        <taxon>Pseudoteredinibacter</taxon>
    </lineage>
</organism>
<dbReference type="SUPFAM" id="SSF55248">
    <property type="entry name" value="PCD-like"/>
    <property type="match status" value="1"/>
</dbReference>
<sequence length="140" mass="15734">MSDRQMPAHDAFLFPAETLPLPVLKPYQSDEQAIAPDLVESQLLERGLSATGWQLLATAGEPLEIVRSYAFDRYLAGVSFVHCVAAAAEAVDHHPEIKLAYRRVELRWSTHFVKGIHRNDLDMAKYSDELFNALSHRSTS</sequence>
<evidence type="ECO:0000256" key="1">
    <source>
        <dbReference type="ARBA" id="ARBA00001554"/>
    </source>
</evidence>
<proteinExistence type="inferred from homology"/>
<dbReference type="GO" id="GO:0006729">
    <property type="term" value="P:tetrahydrobiopterin biosynthetic process"/>
    <property type="evidence" value="ECO:0007669"/>
    <property type="project" value="InterPro"/>
</dbReference>
<comment type="catalytic activity">
    <reaction evidence="1">
        <text>(4aS,6R)-4a-hydroxy-L-erythro-5,6,7,8-tetrahydrobiopterin = (6R)-L-erythro-6,7-dihydrobiopterin + H2O</text>
        <dbReference type="Rhea" id="RHEA:11920"/>
        <dbReference type="ChEBI" id="CHEBI:15377"/>
        <dbReference type="ChEBI" id="CHEBI:15642"/>
        <dbReference type="ChEBI" id="CHEBI:43120"/>
        <dbReference type="EC" id="4.2.1.96"/>
    </reaction>
</comment>
<reference evidence="5 6" key="1">
    <citation type="submission" date="2020-08" db="EMBL/GenBank/DDBJ databases">
        <title>Genomic Encyclopedia of Type Strains, Phase IV (KMG-IV): sequencing the most valuable type-strain genomes for metagenomic binning, comparative biology and taxonomic classification.</title>
        <authorList>
            <person name="Goeker M."/>
        </authorList>
    </citation>
    <scope>NUCLEOTIDE SEQUENCE [LARGE SCALE GENOMIC DNA]</scope>
    <source>
        <strain evidence="5 6">DSM 22368</strain>
    </source>
</reference>
<keyword evidence="6" id="KW-1185">Reference proteome</keyword>
<evidence type="ECO:0000256" key="2">
    <source>
        <dbReference type="ARBA" id="ARBA00006472"/>
    </source>
</evidence>
<evidence type="ECO:0000313" key="5">
    <source>
        <dbReference type="EMBL" id="MBB6523806.1"/>
    </source>
</evidence>
<protein>
    <recommendedName>
        <fullName evidence="3">4a-hydroxytetrahydrobiopterin dehydratase</fullName>
        <ecNumber evidence="3">4.2.1.96</ecNumber>
    </recommendedName>
</protein>
<gene>
    <name evidence="5" type="ORF">HNR48_004121</name>
</gene>
<dbReference type="InterPro" id="IPR001533">
    <property type="entry name" value="Pterin_deHydtase"/>
</dbReference>
<comment type="similarity">
    <text evidence="2">Belongs to the pterin-4-alpha-carbinolamine dehydratase family.</text>
</comment>
<evidence type="ECO:0000256" key="3">
    <source>
        <dbReference type="ARBA" id="ARBA00013252"/>
    </source>
</evidence>
<evidence type="ECO:0000256" key="4">
    <source>
        <dbReference type="ARBA" id="ARBA00023239"/>
    </source>
</evidence>
<dbReference type="InParanoid" id="A0A7X0JYU9"/>
<dbReference type="AlphaFoldDB" id="A0A7X0JYU9"/>
<dbReference type="Pfam" id="PF01329">
    <property type="entry name" value="Pterin_4a"/>
    <property type="match status" value="1"/>
</dbReference>
<comment type="caution">
    <text evidence="5">The sequence shown here is derived from an EMBL/GenBank/DDBJ whole genome shotgun (WGS) entry which is preliminary data.</text>
</comment>
<keyword evidence="4 5" id="KW-0456">Lyase</keyword>
<dbReference type="CDD" id="cd00488">
    <property type="entry name" value="PCD_DCoH"/>
    <property type="match status" value="1"/>
</dbReference>